<evidence type="ECO:0000313" key="2">
    <source>
        <dbReference type="EMBL" id="CBE70150.1"/>
    </source>
</evidence>
<dbReference type="Proteomes" id="UP000006898">
    <property type="component" value="Chromosome"/>
</dbReference>
<evidence type="ECO:0000313" key="3">
    <source>
        <dbReference type="Proteomes" id="UP000006898"/>
    </source>
</evidence>
<organism evidence="2 3">
    <name type="scientific">Methylomirabilis oxygeniifera</name>
    <dbReference type="NCBI Taxonomy" id="671143"/>
    <lineage>
        <taxon>Bacteria</taxon>
        <taxon>Candidatus Methylomirabilota</taxon>
        <taxon>Candidatus Methylomirabilia</taxon>
        <taxon>Candidatus Methylomirabilales</taxon>
        <taxon>Candidatus Methylomirabilaceae</taxon>
        <taxon>Candidatus Methylomirabilis</taxon>
    </lineage>
</organism>
<accession>D5MMM8</accession>
<dbReference type="AlphaFoldDB" id="D5MMM8"/>
<reference evidence="2 3" key="1">
    <citation type="journal article" date="2010" name="Nature">
        <title>Nitrite-driven anaerobic methane oxidation by oxygenic bacteria.</title>
        <authorList>
            <person name="Ettwig K.F."/>
            <person name="Butler M.K."/>
            <person name="Le Paslier D."/>
            <person name="Pelletier E."/>
            <person name="Mangenot S."/>
            <person name="Kuypers M.M.M."/>
            <person name="Schreiber F."/>
            <person name="Dutilh B.E."/>
            <person name="Zedelius J."/>
            <person name="de Beer D."/>
            <person name="Gloerich J."/>
            <person name="Wessels H.J.C.T."/>
            <person name="van Allen T."/>
            <person name="Luesken F."/>
            <person name="Wu M."/>
            <person name="van de Pas-Schoonen K.T."/>
            <person name="Op den Camp H.J.M."/>
            <person name="Janssen-Megens E.M."/>
            <person name="Francoijs K-J."/>
            <person name="Stunnenberg H."/>
            <person name="Weissenbach J."/>
            <person name="Jetten M.S.M."/>
            <person name="Strous M."/>
        </authorList>
    </citation>
    <scope>NUCLEOTIDE SEQUENCE [LARGE SCALE GENOMIC DNA]</scope>
</reference>
<name>D5MMM8_METO1</name>
<dbReference type="HOGENOM" id="CLU_1764667_0_0_0"/>
<dbReference type="EMBL" id="FP565575">
    <property type="protein sequence ID" value="CBE70150.1"/>
    <property type="molecule type" value="Genomic_DNA"/>
</dbReference>
<gene>
    <name evidence="2" type="ORF">DAMO_3077</name>
</gene>
<evidence type="ECO:0000256" key="1">
    <source>
        <dbReference type="SAM" id="SignalP"/>
    </source>
</evidence>
<sequence>MLQQWVRLALLLALVVMLPLLDPNPALAGQEITAAVAYAGSPSFADTMANSRTTFASSDGISFAAFIDTDGLSWSSVTIQAYIFDQLGKLRHVETTSFSNSFSGGLWRLGVTVGAGILPTGQYRWLVAVIGNDGTTFASTLQPLVIQ</sequence>
<dbReference type="KEGG" id="mox:DAMO_3077"/>
<proteinExistence type="predicted"/>
<feature type="signal peptide" evidence="1">
    <location>
        <begin position="1"/>
        <end position="28"/>
    </location>
</feature>
<feature type="chain" id="PRO_5003074662" evidence="1">
    <location>
        <begin position="29"/>
        <end position="147"/>
    </location>
</feature>
<protein>
    <submittedName>
        <fullName evidence="2">Uncharacterized protein</fullName>
    </submittedName>
</protein>
<keyword evidence="1" id="KW-0732">Signal</keyword>
<dbReference type="STRING" id="671143.DAMO_3077"/>